<dbReference type="InterPro" id="IPR001647">
    <property type="entry name" value="HTH_TetR"/>
</dbReference>
<dbReference type="PRINTS" id="PR00455">
    <property type="entry name" value="HTHTETR"/>
</dbReference>
<dbReference type="InterPro" id="IPR036271">
    <property type="entry name" value="Tet_transcr_reg_TetR-rel_C_sf"/>
</dbReference>
<dbReference type="SUPFAM" id="SSF48498">
    <property type="entry name" value="Tetracyclin repressor-like, C-terminal domain"/>
    <property type="match status" value="1"/>
</dbReference>
<proteinExistence type="predicted"/>
<dbReference type="SUPFAM" id="SSF46689">
    <property type="entry name" value="Homeodomain-like"/>
    <property type="match status" value="1"/>
</dbReference>
<reference evidence="6 7" key="1">
    <citation type="submission" date="2019-02" db="EMBL/GenBank/DDBJ databases">
        <title>Genomic Encyclopedia of Type Strains, Phase IV (KMG-IV): sequencing the most valuable type-strain genomes for metagenomic binning, comparative biology and taxonomic classification.</title>
        <authorList>
            <person name="Goeker M."/>
        </authorList>
    </citation>
    <scope>NUCLEOTIDE SEQUENCE [LARGE SCALE GENOMIC DNA]</scope>
    <source>
        <strain evidence="6 7">DSM 21223</strain>
    </source>
</reference>
<protein>
    <submittedName>
        <fullName evidence="6">TetR family transcriptional regulator</fullName>
    </submittedName>
</protein>
<gene>
    <name evidence="6" type="ORF">EV678_1648</name>
</gene>
<keyword evidence="1" id="KW-0805">Transcription regulation</keyword>
<evidence type="ECO:0000256" key="4">
    <source>
        <dbReference type="PROSITE-ProRule" id="PRU00335"/>
    </source>
</evidence>
<evidence type="ECO:0000313" key="6">
    <source>
        <dbReference type="EMBL" id="RZT90826.1"/>
    </source>
</evidence>
<name>A0ABY0IV46_9RHOO</name>
<feature type="domain" description="HTH tetR-type" evidence="5">
    <location>
        <begin position="15"/>
        <end position="75"/>
    </location>
</feature>
<keyword evidence="3" id="KW-0804">Transcription</keyword>
<dbReference type="Pfam" id="PF00440">
    <property type="entry name" value="TetR_N"/>
    <property type="match status" value="1"/>
</dbReference>
<comment type="caution">
    <text evidence="6">The sequence shown here is derived from an EMBL/GenBank/DDBJ whole genome shotgun (WGS) entry which is preliminary data.</text>
</comment>
<evidence type="ECO:0000313" key="7">
    <source>
        <dbReference type="Proteomes" id="UP000292136"/>
    </source>
</evidence>
<evidence type="ECO:0000256" key="1">
    <source>
        <dbReference type="ARBA" id="ARBA00023015"/>
    </source>
</evidence>
<dbReference type="PANTHER" id="PTHR47506:SF1">
    <property type="entry name" value="HTH-TYPE TRANSCRIPTIONAL REGULATOR YJDC"/>
    <property type="match status" value="1"/>
</dbReference>
<dbReference type="Gene3D" id="1.10.357.10">
    <property type="entry name" value="Tetracycline Repressor, domain 2"/>
    <property type="match status" value="1"/>
</dbReference>
<feature type="DNA-binding region" description="H-T-H motif" evidence="4">
    <location>
        <begin position="38"/>
        <end position="57"/>
    </location>
</feature>
<keyword evidence="2 4" id="KW-0238">DNA-binding</keyword>
<dbReference type="Proteomes" id="UP000292136">
    <property type="component" value="Unassembled WGS sequence"/>
</dbReference>
<evidence type="ECO:0000259" key="5">
    <source>
        <dbReference type="PROSITE" id="PS50977"/>
    </source>
</evidence>
<evidence type="ECO:0000256" key="2">
    <source>
        <dbReference type="ARBA" id="ARBA00023125"/>
    </source>
</evidence>
<dbReference type="PANTHER" id="PTHR47506">
    <property type="entry name" value="TRANSCRIPTIONAL REGULATORY PROTEIN"/>
    <property type="match status" value="1"/>
</dbReference>
<sequence>MTDTLLAPPDDPNPEGARARILETASRLFYQHGLRGVGIDRIIAESGVAKMSFYRHFPAKDDLIRAYLEGRHRRWLAGFQARLAARPPELAAVVDILLAWAAEPDYRGCAFINAVAEVGEGIAGVAAIARAHKDDLQRLLAEWLAPRLGERAPMAARCAMVVVEGLIVRSQMGEGELLANDGRWLLQRVEAEFGTE</sequence>
<dbReference type="PROSITE" id="PS50977">
    <property type="entry name" value="HTH_TETR_2"/>
    <property type="match status" value="1"/>
</dbReference>
<evidence type="ECO:0000256" key="3">
    <source>
        <dbReference type="ARBA" id="ARBA00023163"/>
    </source>
</evidence>
<dbReference type="InterPro" id="IPR009057">
    <property type="entry name" value="Homeodomain-like_sf"/>
</dbReference>
<dbReference type="RefSeq" id="WP_130459134.1">
    <property type="nucleotide sequence ID" value="NZ_SHKM01000001.1"/>
</dbReference>
<organism evidence="6 7">
    <name type="scientific">Azospira oryzae</name>
    <dbReference type="NCBI Taxonomy" id="146939"/>
    <lineage>
        <taxon>Bacteria</taxon>
        <taxon>Pseudomonadati</taxon>
        <taxon>Pseudomonadota</taxon>
        <taxon>Betaproteobacteria</taxon>
        <taxon>Rhodocyclales</taxon>
        <taxon>Rhodocyclaceae</taxon>
        <taxon>Azospira</taxon>
    </lineage>
</organism>
<keyword evidence="7" id="KW-1185">Reference proteome</keyword>
<accession>A0ABY0IV46</accession>
<dbReference type="EMBL" id="SHKM01000001">
    <property type="protein sequence ID" value="RZT90826.1"/>
    <property type="molecule type" value="Genomic_DNA"/>
</dbReference>